<dbReference type="InterPro" id="IPR001245">
    <property type="entry name" value="Ser-Thr/Tyr_kinase_cat_dom"/>
</dbReference>
<feature type="transmembrane region" description="Helical" evidence="13">
    <location>
        <begin position="80"/>
        <end position="100"/>
    </location>
</feature>
<evidence type="ECO:0000256" key="11">
    <source>
        <dbReference type="ARBA" id="ARBA00023180"/>
    </source>
</evidence>
<dbReference type="Pfam" id="PF07714">
    <property type="entry name" value="PK_Tyr_Ser-Thr"/>
    <property type="match status" value="1"/>
</dbReference>
<dbReference type="Gene3D" id="3.30.200.20">
    <property type="entry name" value="Phosphorylase Kinase, domain 1"/>
    <property type="match status" value="1"/>
</dbReference>
<keyword evidence="6" id="KW-0732">Signal</keyword>
<dbReference type="SUPFAM" id="SSF56112">
    <property type="entry name" value="Protein kinase-like (PK-like)"/>
    <property type="match status" value="1"/>
</dbReference>
<evidence type="ECO:0000256" key="8">
    <source>
        <dbReference type="ARBA" id="ARBA00022989"/>
    </source>
</evidence>
<evidence type="ECO:0000256" key="10">
    <source>
        <dbReference type="ARBA" id="ARBA00023170"/>
    </source>
</evidence>
<comment type="subcellular location">
    <subcellularLocation>
        <location evidence="1">Membrane</location>
        <topology evidence="1">Single-pass type I membrane protein</topology>
    </subcellularLocation>
    <subcellularLocation>
        <location evidence="2">Nucleus inner membrane</location>
        <topology evidence="2">Multi-pass membrane protein</topology>
        <orientation evidence="2">Nucleoplasmic side</orientation>
    </subcellularLocation>
</comment>
<feature type="transmembrane region" description="Helical" evidence="13">
    <location>
        <begin position="39"/>
        <end position="60"/>
    </location>
</feature>
<dbReference type="Pfam" id="PF10225">
    <property type="entry name" value="NEMP"/>
    <property type="match status" value="1"/>
</dbReference>
<dbReference type="PANTHER" id="PTHR31587:SF3">
    <property type="entry name" value="EXPRESSED PROTEIN"/>
    <property type="match status" value="1"/>
</dbReference>
<dbReference type="Gene3D" id="1.10.510.10">
    <property type="entry name" value="Transferase(Phosphotransferase) domain 1"/>
    <property type="match status" value="1"/>
</dbReference>
<dbReference type="GO" id="GO:0005637">
    <property type="term" value="C:nuclear inner membrane"/>
    <property type="evidence" value="ECO:0007669"/>
    <property type="project" value="UniProtKB-SubCell"/>
</dbReference>
<evidence type="ECO:0000313" key="16">
    <source>
        <dbReference type="Proteomes" id="UP001159364"/>
    </source>
</evidence>
<dbReference type="InterPro" id="IPR011009">
    <property type="entry name" value="Kinase-like_dom_sf"/>
</dbReference>
<dbReference type="PROSITE" id="PS50011">
    <property type="entry name" value="PROTEIN_KINASE_DOM"/>
    <property type="match status" value="1"/>
</dbReference>
<comment type="similarity">
    <text evidence="3">Belongs to the NEMP family.</text>
</comment>
<keyword evidence="4" id="KW-0433">Leucine-rich repeat</keyword>
<dbReference type="InterPro" id="IPR019358">
    <property type="entry name" value="NEMP_fam"/>
</dbReference>
<feature type="transmembrane region" description="Helical" evidence="13">
    <location>
        <begin position="121"/>
        <end position="147"/>
    </location>
</feature>
<evidence type="ECO:0000259" key="14">
    <source>
        <dbReference type="PROSITE" id="PS50011"/>
    </source>
</evidence>
<dbReference type="Proteomes" id="UP001159364">
    <property type="component" value="Linkage Group LG06"/>
</dbReference>
<name>A0AAV8TAB9_9ROSI</name>
<evidence type="ECO:0000256" key="1">
    <source>
        <dbReference type="ARBA" id="ARBA00004479"/>
    </source>
</evidence>
<feature type="domain" description="Protein kinase" evidence="14">
    <location>
        <begin position="234"/>
        <end position="510"/>
    </location>
</feature>
<dbReference type="GO" id="GO:0004672">
    <property type="term" value="F:protein kinase activity"/>
    <property type="evidence" value="ECO:0007669"/>
    <property type="project" value="InterPro"/>
</dbReference>
<keyword evidence="8 13" id="KW-1133">Transmembrane helix</keyword>
<dbReference type="EMBL" id="JAIWQS010000006">
    <property type="protein sequence ID" value="KAJ8763143.1"/>
    <property type="molecule type" value="Genomic_DNA"/>
</dbReference>
<keyword evidence="12" id="KW-0539">Nucleus</keyword>
<evidence type="ECO:0000256" key="9">
    <source>
        <dbReference type="ARBA" id="ARBA00023136"/>
    </source>
</evidence>
<evidence type="ECO:0000256" key="12">
    <source>
        <dbReference type="ARBA" id="ARBA00023242"/>
    </source>
</evidence>
<evidence type="ECO:0000256" key="4">
    <source>
        <dbReference type="ARBA" id="ARBA00022614"/>
    </source>
</evidence>
<reference evidence="15 16" key="1">
    <citation type="submission" date="2021-09" db="EMBL/GenBank/DDBJ databases">
        <title>Genomic insights and catalytic innovation underlie evolution of tropane alkaloids biosynthesis.</title>
        <authorList>
            <person name="Wang Y.-J."/>
            <person name="Tian T."/>
            <person name="Huang J.-P."/>
            <person name="Huang S.-X."/>
        </authorList>
    </citation>
    <scope>NUCLEOTIDE SEQUENCE [LARGE SCALE GENOMIC DNA]</scope>
    <source>
        <strain evidence="15">KIB-2018</strain>
        <tissue evidence="15">Leaf</tissue>
    </source>
</reference>
<proteinExistence type="inferred from homology"/>
<evidence type="ECO:0000256" key="5">
    <source>
        <dbReference type="ARBA" id="ARBA00022692"/>
    </source>
</evidence>
<evidence type="ECO:0000313" key="15">
    <source>
        <dbReference type="EMBL" id="KAJ8763143.1"/>
    </source>
</evidence>
<evidence type="ECO:0000256" key="7">
    <source>
        <dbReference type="ARBA" id="ARBA00022737"/>
    </source>
</evidence>
<evidence type="ECO:0000256" key="2">
    <source>
        <dbReference type="ARBA" id="ARBA00004575"/>
    </source>
</evidence>
<keyword evidence="11" id="KW-0325">Glycoprotein</keyword>
<evidence type="ECO:0000256" key="3">
    <source>
        <dbReference type="ARBA" id="ARBA00005748"/>
    </source>
</evidence>
<organism evidence="15 16">
    <name type="scientific">Erythroxylum novogranatense</name>
    <dbReference type="NCBI Taxonomy" id="1862640"/>
    <lineage>
        <taxon>Eukaryota</taxon>
        <taxon>Viridiplantae</taxon>
        <taxon>Streptophyta</taxon>
        <taxon>Embryophyta</taxon>
        <taxon>Tracheophyta</taxon>
        <taxon>Spermatophyta</taxon>
        <taxon>Magnoliopsida</taxon>
        <taxon>eudicotyledons</taxon>
        <taxon>Gunneridae</taxon>
        <taxon>Pentapetalae</taxon>
        <taxon>rosids</taxon>
        <taxon>fabids</taxon>
        <taxon>Malpighiales</taxon>
        <taxon>Erythroxylaceae</taxon>
        <taxon>Erythroxylum</taxon>
    </lineage>
</organism>
<dbReference type="InterPro" id="IPR000719">
    <property type="entry name" value="Prot_kinase_dom"/>
</dbReference>
<dbReference type="FunFam" id="1.10.510.10:FF:000431">
    <property type="entry name" value="Putative inactive leucine-rich repeat receptor-like protein kinase"/>
    <property type="match status" value="1"/>
</dbReference>
<dbReference type="GO" id="GO:0005524">
    <property type="term" value="F:ATP binding"/>
    <property type="evidence" value="ECO:0007669"/>
    <property type="project" value="InterPro"/>
</dbReference>
<keyword evidence="9 13" id="KW-0472">Membrane</keyword>
<evidence type="ECO:0000256" key="6">
    <source>
        <dbReference type="ARBA" id="ARBA00022729"/>
    </source>
</evidence>
<protein>
    <recommendedName>
        <fullName evidence="14">Protein kinase domain-containing protein</fullName>
    </recommendedName>
</protein>
<keyword evidence="10" id="KW-0675">Receptor</keyword>
<dbReference type="PANTHER" id="PTHR31587">
    <property type="entry name" value="TRANSMEMBRANE PROTEIN (DUF2215)"/>
    <property type="match status" value="1"/>
</dbReference>
<gene>
    <name evidence="15" type="ORF">K2173_025528</name>
</gene>
<keyword evidence="7" id="KW-0677">Repeat</keyword>
<evidence type="ECO:0000256" key="13">
    <source>
        <dbReference type="SAM" id="Phobius"/>
    </source>
</evidence>
<comment type="caution">
    <text evidence="15">The sequence shown here is derived from an EMBL/GenBank/DDBJ whole genome shotgun (WGS) entry which is preliminary data.</text>
</comment>
<keyword evidence="5 13" id="KW-0812">Transmembrane</keyword>
<accession>A0AAV8TAB9</accession>
<sequence length="521" mass="58313">MVIWTLQIQKLLSICVYFNRSYIDVLVGMKLLPTGRKNIFYLSVYGSVLGAGTFVLHHISVLVNSILVNFGLRDEMNNPVYVFVLVGIVLAGAALGYWIVRKFVIEKDGTVDVGIAEFVKWAMRIIATTFILQSTLDIPLAIVVWALTYLICFHINKWLYYVGQLSAKKNRTEFLSRSAKSSPGGKMWNSPNSPSSWSTAVKGYISQTMKLGALGVPAYRTFSVDELEEATNNFDTSTFMGEGSQGQIYRGQLKNGSFVAIRCLKKKRNHSMQNFMHHIELISKLRHRHLVSSLGHCFECYLDDSSVSRVFLIFEYVPNGTLRSWVSDGSTGAKLNWSQRISAAIGVAKGIQFLHTGIVPGVYSNNMKITDILLDQNLVAKIRSYNLPLLAESTEKIGHGSASNGSKDINMKARSNQEKNDIYDFGMILLEIIVGRLLKSANELDDLKHQLQGSISGHITGLMSVIDPDVYRSCSKQSLKTTMEICIRCLHQKPEDRPSVEDILWDLQFAAQVQDSWRGDS</sequence>
<dbReference type="FunFam" id="3.30.200.20:FF:000285">
    <property type="entry name" value="Putative inactive leucine-rich repeat receptor-like protein kinase"/>
    <property type="match status" value="1"/>
</dbReference>
<dbReference type="AlphaFoldDB" id="A0AAV8TAB9"/>
<keyword evidence="16" id="KW-1185">Reference proteome</keyword>